<dbReference type="Gene3D" id="3.40.50.920">
    <property type="match status" value="1"/>
</dbReference>
<dbReference type="GO" id="GO:0000103">
    <property type="term" value="P:sulfate assimilation"/>
    <property type="evidence" value="ECO:0007669"/>
    <property type="project" value="TreeGrafter"/>
</dbReference>
<keyword evidence="11" id="KW-0560">Oxidoreductase</keyword>
<evidence type="ECO:0000256" key="5">
    <source>
        <dbReference type="ARBA" id="ARBA00012604"/>
    </source>
</evidence>
<dbReference type="InterPro" id="IPR009014">
    <property type="entry name" value="Transketo_C/PFOR_II"/>
</dbReference>
<evidence type="ECO:0000256" key="6">
    <source>
        <dbReference type="ARBA" id="ARBA00022485"/>
    </source>
</evidence>
<dbReference type="GO" id="GO:0010181">
    <property type="term" value="F:FMN binding"/>
    <property type="evidence" value="ECO:0007669"/>
    <property type="project" value="InterPro"/>
</dbReference>
<dbReference type="PANTHER" id="PTHR11493:SF47">
    <property type="entry name" value="SULFITE REDUCTASE [NADPH] SUBUNIT BETA"/>
    <property type="match status" value="1"/>
</dbReference>
<dbReference type="GO" id="GO:0004783">
    <property type="term" value="F:sulfite reductase (NADPH) activity"/>
    <property type="evidence" value="ECO:0007669"/>
    <property type="project" value="UniProtKB-EC"/>
</dbReference>
<evidence type="ECO:0000256" key="15">
    <source>
        <dbReference type="ARBA" id="ARBA00052219"/>
    </source>
</evidence>
<evidence type="ECO:0000256" key="2">
    <source>
        <dbReference type="ARBA" id="ARBA00001966"/>
    </source>
</evidence>
<dbReference type="InterPro" id="IPR005117">
    <property type="entry name" value="NiRdtase/SiRdtase_haem-b_fer"/>
</dbReference>
<dbReference type="InterPro" id="IPR045169">
    <property type="entry name" value="NO2/SO3_Rdtase_4Fe4S_prot"/>
</dbReference>
<dbReference type="PRINTS" id="PR00397">
    <property type="entry name" value="SIROHAEM"/>
</dbReference>
<dbReference type="Gene3D" id="3.40.50.970">
    <property type="match status" value="2"/>
</dbReference>
<evidence type="ECO:0000313" key="18">
    <source>
        <dbReference type="EMBL" id="KAF5316632.1"/>
    </source>
</evidence>
<dbReference type="NCBIfam" id="TIGR02041">
    <property type="entry name" value="CysI"/>
    <property type="match status" value="1"/>
</dbReference>
<dbReference type="GO" id="GO:0050311">
    <property type="term" value="F:sulfite reductase (ferredoxin) activity"/>
    <property type="evidence" value="ECO:0007669"/>
    <property type="project" value="TreeGrafter"/>
</dbReference>
<keyword evidence="12" id="KW-0408">Iron</keyword>
<dbReference type="Pfam" id="PF01077">
    <property type="entry name" value="NIR_SIR"/>
    <property type="match status" value="1"/>
</dbReference>
<keyword evidence="8" id="KW-0349">Heme</keyword>
<dbReference type="Gene3D" id="3.30.413.10">
    <property type="entry name" value="Sulfite Reductase Hemoprotein, domain 1"/>
    <property type="match status" value="2"/>
</dbReference>
<feature type="region of interest" description="Disordered" evidence="16">
    <location>
        <begin position="567"/>
        <end position="589"/>
    </location>
</feature>
<comment type="caution">
    <text evidence="18">The sequence shown here is derived from an EMBL/GenBank/DDBJ whole genome shotgun (WGS) entry which is preliminary data.</text>
</comment>
<comment type="catalytic activity">
    <reaction evidence="15">
        <text>hydrogen sulfide + 3 NADP(+) + 3 H2O = sulfite + 3 NADPH + 4 H(+)</text>
        <dbReference type="Rhea" id="RHEA:13801"/>
        <dbReference type="ChEBI" id="CHEBI:15377"/>
        <dbReference type="ChEBI" id="CHEBI:15378"/>
        <dbReference type="ChEBI" id="CHEBI:17359"/>
        <dbReference type="ChEBI" id="CHEBI:29919"/>
        <dbReference type="ChEBI" id="CHEBI:57783"/>
        <dbReference type="ChEBI" id="CHEBI:58349"/>
        <dbReference type="EC" id="1.8.1.2"/>
    </reaction>
</comment>
<proteinExistence type="inferred from homology"/>
<organism evidence="18 19">
    <name type="scientific">Psilocybe cf. subviscida</name>
    <dbReference type="NCBI Taxonomy" id="2480587"/>
    <lineage>
        <taxon>Eukaryota</taxon>
        <taxon>Fungi</taxon>
        <taxon>Dikarya</taxon>
        <taxon>Basidiomycota</taxon>
        <taxon>Agaricomycotina</taxon>
        <taxon>Agaricomycetes</taxon>
        <taxon>Agaricomycetidae</taxon>
        <taxon>Agaricales</taxon>
        <taxon>Agaricineae</taxon>
        <taxon>Strophariaceae</taxon>
        <taxon>Psilocybe</taxon>
    </lineage>
</organism>
<dbReference type="InterPro" id="IPR011786">
    <property type="entry name" value="CysI"/>
</dbReference>
<keyword evidence="13" id="KW-0411">Iron-sulfur</keyword>
<dbReference type="NCBIfam" id="NF010029">
    <property type="entry name" value="PRK13504.1"/>
    <property type="match status" value="1"/>
</dbReference>
<dbReference type="HAMAP" id="MF_01540">
    <property type="entry name" value="CysI"/>
    <property type="match status" value="1"/>
</dbReference>
<dbReference type="GO" id="GO:0051539">
    <property type="term" value="F:4 iron, 4 sulfur cluster binding"/>
    <property type="evidence" value="ECO:0007669"/>
    <property type="project" value="UniProtKB-KW"/>
</dbReference>
<comment type="cofactor">
    <cofactor evidence="2">
        <name>[4Fe-4S] cluster</name>
        <dbReference type="ChEBI" id="CHEBI:49883"/>
    </cofactor>
</comment>
<comment type="cofactor">
    <cofactor evidence="1">
        <name>siroheme</name>
        <dbReference type="ChEBI" id="CHEBI:60052"/>
    </cofactor>
</comment>
<dbReference type="PANTHER" id="PTHR11493">
    <property type="entry name" value="SULFITE REDUCTASE [NADPH] SUBUNIT BETA-RELATED"/>
    <property type="match status" value="1"/>
</dbReference>
<comment type="pathway">
    <text evidence="3">Sulfur metabolism; hydrogen sulfide biosynthesis; hydrogen sulfide from sulfite (NADPH route): step 1/1.</text>
</comment>
<dbReference type="OrthoDB" id="1688044at2759"/>
<dbReference type="InterPro" id="IPR036136">
    <property type="entry name" value="Nit/Sulf_reduc_fer-like_dom_sf"/>
</dbReference>
<reference evidence="18 19" key="1">
    <citation type="journal article" date="2020" name="ISME J.">
        <title>Uncovering the hidden diversity of litter-decomposition mechanisms in mushroom-forming fungi.</title>
        <authorList>
            <person name="Floudas D."/>
            <person name="Bentzer J."/>
            <person name="Ahren D."/>
            <person name="Johansson T."/>
            <person name="Persson P."/>
            <person name="Tunlid A."/>
        </authorList>
    </citation>
    <scope>NUCLEOTIDE SEQUENCE [LARGE SCALE GENOMIC DNA]</scope>
    <source>
        <strain evidence="18 19">CBS 101986</strain>
    </source>
</reference>
<dbReference type="SUPFAM" id="SSF55124">
    <property type="entry name" value="Nitrite/Sulfite reductase N-terminal domain-like"/>
    <property type="match status" value="2"/>
</dbReference>
<dbReference type="PROSITE" id="PS50902">
    <property type="entry name" value="FLAVODOXIN_LIKE"/>
    <property type="match status" value="1"/>
</dbReference>
<sequence>MDDMLGSYLPLELIHHILEVGDLPKQDLVVLSTISHLFRDGAQRALFRDPGHLSVGLEVWDGRDSEPFFDVIISSPHRLALMVRTYSQDTRWHDYSSQDPENGLLRDQHQEAIFEKMTRAFQLMDNMKSFQSSDRVYNGHFRDRMLNSLSQAFPKLEKFSWYYNGGGQEIIDFLATKNGIRWIDLTSKFDLGDYGQQERERLLLAARTICPKLEAISASVDITRMLLPGTTNVRYLRWTRWSGRQPRYEANLEPMLRSLSNLHYLEYENEYHPPTVPFQIIAPRLREIVFLRIPGKTVIEGDCAIFDYLYHLRAIDFWQIIWPGTQIIPHDNLRRIFLGCNQLLYIDYDRRIARDPNVRSRFSAPQFVYRRFTRSPDTGNLSDQSTQLHSYHHLPAKMATSRAVARIAYLTADVLVDSLPPPPATSLFAAGFKGLSKSSSKVISSPFGADPGATILRNTSTLTSFTASAASQVLTRLVAHLGEIAASPVVIHLAVQDDLSDVLLLRSAVPFFLLSTTAQQAHDNALLAARLARTQGKAVVHAFYTETTDETPQDLPEDKILPFLLSEQHPTSPKNGHVTNGTNGINGHSNDEDSSALFKAYEAAALDTLSLVRRPLRPLTSRGSTVPHTVVLTLGKENLPADTDGVAIVSLSLANPLPSSKLSQVIPASVTRVIVLEQVFRWHSRFTPLYLEVVTALQERLAEKELSVQSGILGQGGDLPSLLEKAALAPSARLLLGDVPSSSSATDGLPHVPKHESAYTKILAHLFSERLEISNSPQLVASQGEIATTPEFALGRVRGQLDARSELVRLVQDLLLDSKLDADLHSLLSKWVLSSDDPVKSGSLGKAIVESLESAPVNHPSADRILALREHFQARSRWIIGSDAWSYDLGSSGLHHAIASGLNVNILILDTLPYTSRNNVDPHRRKHDVGLYAMNHGDVFVASVAVFSSYAQVLQAVTEADKFNGPSVVLAYLPYQTEDAPAIDLLKETKLAVDSGYWPLYRWDPSKEHAGKEPFSLDSDAIKNDLKQFLDRQNHLSQLVRSKPQMAVDLVSSLGETVKEARKKRAQDAYNALLTSLDAPPLLVLYASDGGAAEKKAKRLENRAKARGLSTTLATLDSYTLEALAEEEHVVLITSTAGQGEPPQNARTFFKSLNAAALRGDSSQLLAKVRFSVFAMGDSHYWPRPEDAHYYNKPGKDLDARLEKLGAERVAELGLGDDQDADGSETGYKLWEPLVWKALGVDSIEVTEAEPEPITNEHIKAASGYLRGTIVEGLADASTGALAASDTQLTKFHGIYQQDDRDIRDEREAQGVEPAYSFMIRVRMPGGVCTPAQWLQMDQISDEHGSGTFKITTRATFQFHGVIKRHLKPAIQDINRVLLDTLAACGDVNRNVICSSIPTMSKLHRQVFEFSKELSEHLIPRTTAYHEIWLDKKLVAGEALKDFEPLYGEFYLPRKFKIAVAVPPTNDVDVFANDLGFIAIVGDDGELQGFNVTIGGGMGVTHGNKKTYPRAGSLIGFCTPEQGKYVAEKIMLVQRDHGNRADRKNARLKYTIDRLGLDVYKAEVEKLLGYPLEPNRPFTFDRNVDDYGWHTGSDGKHHFTAFVENGRIADEPGKDFKTALREIAKVHKGTFRLTANQHVIISEVPTENLDEIKALLKKFKLDNLDFSGLRLSSSACVAFPTCGLAMAESERYLPVLIDKVEKLCEESGLRHDEIVMRMTGCPNGCARPYLAEVAFVGKAPGNYSMLLGGGYYGQRLNKIYRESVTEPEILAILGPMIKRYALERLEGERFGDFTIRAGYIAPTTEGRLWYENSGGEGIHREGALAVAAAA</sequence>
<dbReference type="PROSITE" id="PS00365">
    <property type="entry name" value="NIR_SIR"/>
    <property type="match status" value="1"/>
</dbReference>
<evidence type="ECO:0000256" key="9">
    <source>
        <dbReference type="ARBA" id="ARBA00022723"/>
    </source>
</evidence>
<evidence type="ECO:0000256" key="1">
    <source>
        <dbReference type="ARBA" id="ARBA00001929"/>
    </source>
</evidence>
<dbReference type="EC" id="1.8.1.2" evidence="5"/>
<dbReference type="FunFam" id="3.30.413.10:FF:000004">
    <property type="entry name" value="Sulfite reductase [NADPH] hemoprotein beta-component"/>
    <property type="match status" value="1"/>
</dbReference>
<dbReference type="InterPro" id="IPR045854">
    <property type="entry name" value="NO2/SO3_Rdtase_4Fe4S_sf"/>
</dbReference>
<keyword evidence="10" id="KW-0521">NADP</keyword>
<dbReference type="InterPro" id="IPR029061">
    <property type="entry name" value="THDP-binding"/>
</dbReference>
<dbReference type="FunFam" id="3.40.50.360:FF:000016">
    <property type="entry name" value="Sulfite reductase subunit beta"/>
    <property type="match status" value="1"/>
</dbReference>
<evidence type="ECO:0000259" key="17">
    <source>
        <dbReference type="PROSITE" id="PS50902"/>
    </source>
</evidence>
<evidence type="ECO:0000313" key="19">
    <source>
        <dbReference type="Proteomes" id="UP000567179"/>
    </source>
</evidence>
<dbReference type="GO" id="GO:0009337">
    <property type="term" value="C:sulfite reductase complex (NADPH)"/>
    <property type="evidence" value="ECO:0007669"/>
    <property type="project" value="InterPro"/>
</dbReference>
<evidence type="ECO:0000256" key="13">
    <source>
        <dbReference type="ARBA" id="ARBA00023014"/>
    </source>
</evidence>
<dbReference type="InterPro" id="IPR008254">
    <property type="entry name" value="Flavodoxin/NO_synth"/>
</dbReference>
<dbReference type="GO" id="GO:0019344">
    <property type="term" value="P:cysteine biosynthetic process"/>
    <property type="evidence" value="ECO:0007669"/>
    <property type="project" value="UniProtKB-KW"/>
</dbReference>
<feature type="compositionally biased region" description="Polar residues" evidence="16">
    <location>
        <begin position="568"/>
        <end position="588"/>
    </location>
</feature>
<dbReference type="Gene3D" id="3.40.50.360">
    <property type="match status" value="1"/>
</dbReference>
<evidence type="ECO:0000256" key="12">
    <source>
        <dbReference type="ARBA" id="ARBA00023004"/>
    </source>
</evidence>
<evidence type="ECO:0000256" key="4">
    <source>
        <dbReference type="ARBA" id="ARBA00010429"/>
    </source>
</evidence>
<evidence type="ECO:0000256" key="16">
    <source>
        <dbReference type="SAM" id="MobiDB-lite"/>
    </source>
</evidence>
<evidence type="ECO:0000256" key="7">
    <source>
        <dbReference type="ARBA" id="ARBA00022605"/>
    </source>
</evidence>
<dbReference type="Proteomes" id="UP000567179">
    <property type="component" value="Unassembled WGS sequence"/>
</dbReference>
<keyword evidence="6" id="KW-0004">4Fe-4S</keyword>
<dbReference type="EMBL" id="JAACJJ010000042">
    <property type="protein sequence ID" value="KAF5316632.1"/>
    <property type="molecule type" value="Genomic_DNA"/>
</dbReference>
<dbReference type="SUPFAM" id="SSF56014">
    <property type="entry name" value="Nitrite and sulphite reductase 4Fe-4S domain-like"/>
    <property type="match status" value="2"/>
</dbReference>
<comment type="similarity">
    <text evidence="4">Belongs to the nitrite and sulfite reductase 4Fe-4S domain family.</text>
</comment>
<protein>
    <recommendedName>
        <fullName evidence="5">assimilatory sulfite reductase (NADPH)</fullName>
        <ecNumber evidence="5">1.8.1.2</ecNumber>
    </recommendedName>
</protein>
<keyword evidence="7" id="KW-0028">Amino-acid biosynthesis</keyword>
<dbReference type="GO" id="GO:0046872">
    <property type="term" value="F:metal ion binding"/>
    <property type="evidence" value="ECO:0007669"/>
    <property type="project" value="UniProtKB-KW"/>
</dbReference>
<dbReference type="SUPFAM" id="SSF52218">
    <property type="entry name" value="Flavoproteins"/>
    <property type="match status" value="1"/>
</dbReference>
<keyword evidence="19" id="KW-1185">Reference proteome</keyword>
<dbReference type="SUPFAM" id="SSF52922">
    <property type="entry name" value="TK C-terminal domain-like"/>
    <property type="match status" value="1"/>
</dbReference>
<evidence type="ECO:0000256" key="14">
    <source>
        <dbReference type="ARBA" id="ARBA00023192"/>
    </source>
</evidence>
<accession>A0A8H5EY83</accession>
<name>A0A8H5EY83_9AGAR</name>
<dbReference type="InterPro" id="IPR006066">
    <property type="entry name" value="NO2/SO3_Rdtase_FeS/sirohaem_BS"/>
</dbReference>
<dbReference type="SUPFAM" id="SSF52518">
    <property type="entry name" value="Thiamin diphosphate-binding fold (THDP-binding)"/>
    <property type="match status" value="1"/>
</dbReference>
<dbReference type="InterPro" id="IPR001094">
    <property type="entry name" value="Flavdoxin-like"/>
</dbReference>
<dbReference type="InterPro" id="IPR006067">
    <property type="entry name" value="NO2/SO3_Rdtase_4Fe4S_dom"/>
</dbReference>
<dbReference type="Pfam" id="PF00258">
    <property type="entry name" value="Flavodoxin_1"/>
    <property type="match status" value="1"/>
</dbReference>
<dbReference type="FunFam" id="3.30.413.10:FF:000003">
    <property type="entry name" value="Sulfite reductase [NADPH] hemoprotein beta-component"/>
    <property type="match status" value="1"/>
</dbReference>
<evidence type="ECO:0000256" key="8">
    <source>
        <dbReference type="ARBA" id="ARBA00022617"/>
    </source>
</evidence>
<gene>
    <name evidence="18" type="ORF">D9619_006096</name>
</gene>
<keyword evidence="14" id="KW-0198">Cysteine biosynthesis</keyword>
<keyword evidence="9" id="KW-0479">Metal-binding</keyword>
<evidence type="ECO:0000256" key="10">
    <source>
        <dbReference type="ARBA" id="ARBA00022857"/>
    </source>
</evidence>
<dbReference type="GO" id="GO:0020037">
    <property type="term" value="F:heme binding"/>
    <property type="evidence" value="ECO:0007669"/>
    <property type="project" value="InterPro"/>
</dbReference>
<dbReference type="GO" id="GO:0050661">
    <property type="term" value="F:NADP binding"/>
    <property type="evidence" value="ECO:0007669"/>
    <property type="project" value="InterPro"/>
</dbReference>
<dbReference type="InterPro" id="IPR029039">
    <property type="entry name" value="Flavoprotein-like_sf"/>
</dbReference>
<evidence type="ECO:0000256" key="11">
    <source>
        <dbReference type="ARBA" id="ARBA00023002"/>
    </source>
</evidence>
<feature type="domain" description="Flavodoxin-like" evidence="17">
    <location>
        <begin position="1082"/>
        <end position="1236"/>
    </location>
</feature>
<dbReference type="Pfam" id="PF03460">
    <property type="entry name" value="NIR_SIR_ferr"/>
    <property type="match status" value="2"/>
</dbReference>
<evidence type="ECO:0000256" key="3">
    <source>
        <dbReference type="ARBA" id="ARBA00004774"/>
    </source>
</evidence>
<dbReference type="PRINTS" id="PR00369">
    <property type="entry name" value="FLAVODOXIN"/>
</dbReference>